<evidence type="ECO:0000256" key="1">
    <source>
        <dbReference type="ARBA" id="ARBA00022729"/>
    </source>
</evidence>
<dbReference type="AlphaFoldDB" id="A0A916JJF7"/>
<keyword evidence="3" id="KW-1185">Reference proteome</keyword>
<dbReference type="InterPro" id="IPR026444">
    <property type="entry name" value="Secre_tail"/>
</dbReference>
<dbReference type="NCBIfam" id="TIGR04183">
    <property type="entry name" value="Por_Secre_tail"/>
    <property type="match status" value="1"/>
</dbReference>
<sequence>MVINMKTLLILIGLYSFLGSIYGQYHHNLPTTTAVWHATESTPGGVWTTDTYPYSVFNGDTLINGESFVKCYKSESGGYLEYLGCVKNDYPTPMMVFAPADGSIHDTIFFPQEPVMNDVFTFDPLLQEIFPFLIATPNTDVHYSTMGVDSIQCTDGYHKRYKLHFEPLGIAYYVDGVGMTYYIEAGTSVDSEVDCFSIDNTEILNPGQSGCAINYFNISVEENESSQFNAFYVNGFIFFENVQDISYPINVKIYDMNGKTLFDESLTSTNPLSVANLKYGMHLVTATDGTNSSVFKFIKY</sequence>
<gene>
    <name evidence="2" type="ORF">CRYO30217_00361</name>
</gene>
<dbReference type="Proteomes" id="UP000683507">
    <property type="component" value="Chromosome"/>
</dbReference>
<evidence type="ECO:0000313" key="3">
    <source>
        <dbReference type="Proteomes" id="UP000683507"/>
    </source>
</evidence>
<dbReference type="EMBL" id="OU015584">
    <property type="protein sequence ID" value="CAG5077361.1"/>
    <property type="molecule type" value="Genomic_DNA"/>
</dbReference>
<proteinExistence type="predicted"/>
<name>A0A916JJF7_9FLAO</name>
<keyword evidence="1" id="KW-0732">Signal</keyword>
<dbReference type="KEGG" id="ptan:CRYO30217_00361"/>
<protein>
    <submittedName>
        <fullName evidence="2">Uncharacterized protein</fullName>
    </submittedName>
</protein>
<accession>A0A916JJF7</accession>
<organism evidence="2 3">
    <name type="scientific">Parvicella tangerina</name>
    <dbReference type="NCBI Taxonomy" id="2829795"/>
    <lineage>
        <taxon>Bacteria</taxon>
        <taxon>Pseudomonadati</taxon>
        <taxon>Bacteroidota</taxon>
        <taxon>Flavobacteriia</taxon>
        <taxon>Flavobacteriales</taxon>
        <taxon>Parvicellaceae</taxon>
        <taxon>Parvicella</taxon>
    </lineage>
</organism>
<reference evidence="2" key="1">
    <citation type="submission" date="2021-04" db="EMBL/GenBank/DDBJ databases">
        <authorList>
            <person name="Rodrigo-Torres L."/>
            <person name="Arahal R. D."/>
            <person name="Lucena T."/>
        </authorList>
    </citation>
    <scope>NUCLEOTIDE SEQUENCE</scope>
    <source>
        <strain evidence="2">AS29M-1</strain>
    </source>
</reference>
<evidence type="ECO:0000313" key="2">
    <source>
        <dbReference type="EMBL" id="CAG5077361.1"/>
    </source>
</evidence>